<name>A0A0E3SJQ5_METBA</name>
<evidence type="ECO:0000313" key="2">
    <source>
        <dbReference type="Proteomes" id="UP000033066"/>
    </source>
</evidence>
<reference evidence="1" key="1">
    <citation type="submission" date="2014-07" db="EMBL/GenBank/DDBJ databases">
        <title>Methanogenic archaea and the global carbon cycle.</title>
        <authorList>
            <person name="Henriksen J.R."/>
            <person name="Luke J."/>
            <person name="Reinhart S."/>
            <person name="Benedict M.N."/>
            <person name="Youngblut N.D."/>
            <person name="Metcalf M.E."/>
            <person name="Whitaker R.J."/>
            <person name="Metcalf W.W."/>
        </authorList>
    </citation>
    <scope>NUCLEOTIDE SEQUENCE [LARGE SCALE GENOMIC DNA]</scope>
    <source>
        <strain evidence="1">3</strain>
    </source>
</reference>
<organism evidence="1 2">
    <name type="scientific">Methanosarcina barkeri 3</name>
    <dbReference type="NCBI Taxonomy" id="1434107"/>
    <lineage>
        <taxon>Archaea</taxon>
        <taxon>Methanobacteriati</taxon>
        <taxon>Methanobacteriota</taxon>
        <taxon>Stenosarchaea group</taxon>
        <taxon>Methanomicrobia</taxon>
        <taxon>Methanosarcinales</taxon>
        <taxon>Methanosarcinaceae</taxon>
        <taxon>Methanosarcina</taxon>
    </lineage>
</organism>
<dbReference type="AlphaFoldDB" id="A0A0E3SJQ5"/>
<dbReference type="PATRIC" id="fig|1434107.4.peg.488"/>
<dbReference type="Proteomes" id="UP000033066">
    <property type="component" value="Chromosome"/>
</dbReference>
<sequence>MSVFFRYLFLISRSVDDNLIATLRVFQSWYPIFWTAELADVRAWGNIHVEVEKRTMKYFKKMIYDFVTVQKRSIFVEYF</sequence>
<dbReference type="EMBL" id="CP009517">
    <property type="protein sequence ID" value="AKB80947.1"/>
    <property type="molecule type" value="Genomic_DNA"/>
</dbReference>
<gene>
    <name evidence="1" type="ORF">MSBR3_0369</name>
</gene>
<dbReference type="KEGG" id="mbak:MSBR3_0369"/>
<protein>
    <submittedName>
        <fullName evidence="1">Uncharacterized protein</fullName>
    </submittedName>
</protein>
<proteinExistence type="predicted"/>
<evidence type="ECO:0000313" key="1">
    <source>
        <dbReference type="EMBL" id="AKB80947.1"/>
    </source>
</evidence>
<accession>A0A0E3SJQ5</accession>
<dbReference type="HOGENOM" id="CLU_2597683_0_0_2"/>
<keyword evidence="2" id="KW-1185">Reference proteome</keyword>